<dbReference type="GO" id="GO:0006457">
    <property type="term" value="P:protein folding"/>
    <property type="evidence" value="ECO:0007669"/>
    <property type="project" value="TreeGrafter"/>
</dbReference>
<evidence type="ECO:0000259" key="1">
    <source>
        <dbReference type="PROSITE" id="PS50072"/>
    </source>
</evidence>
<proteinExistence type="predicted"/>
<dbReference type="GO" id="GO:0005737">
    <property type="term" value="C:cytoplasm"/>
    <property type="evidence" value="ECO:0007669"/>
    <property type="project" value="TreeGrafter"/>
</dbReference>
<sequence>MASSGAGMECCELMGLMGDVAYQRCRMLLQELRKLHPIFVSPLEGMMEIEYLEYLQTQQAKIPKNKRADLLRTTRPIILLLDPSNDMLDGEDELLDFAMERTQLSRNELLAAAAFGGVLVVGNDSEGTDSARKEYSEKLALAEETLEAQAEEAAKQALTRYREQSGHQFAFLVFELDGMALPRVELELFQDVCPKTCKNFLAFCEHKVPDISDETHQLGYGGNPVHRVVRGGWIQAGDVGGNGRGDGPCRSLYGLEFADESFAISHNAAGILSMANTGPHTNGSQFFITLAPQPWLDRRKVAFGRVVSGWRTIMTIGALETSHERPCVPCTIVDSGKLQ</sequence>
<name>A0A6A3N1K9_9STRA</name>
<dbReference type="OrthoDB" id="408413at2759"/>
<dbReference type="PROSITE" id="PS50072">
    <property type="entry name" value="CSA_PPIASE_2"/>
    <property type="match status" value="1"/>
</dbReference>
<gene>
    <name evidence="2" type="ORF">PR002_g8290</name>
</gene>
<dbReference type="GO" id="GO:0016018">
    <property type="term" value="F:cyclosporin A binding"/>
    <property type="evidence" value="ECO:0007669"/>
    <property type="project" value="TreeGrafter"/>
</dbReference>
<feature type="domain" description="PPIase cyclophilin-type" evidence="1">
    <location>
        <begin position="171"/>
        <end position="337"/>
    </location>
</feature>
<accession>A0A6A3N1K9</accession>
<evidence type="ECO:0000313" key="3">
    <source>
        <dbReference type="Proteomes" id="UP000435112"/>
    </source>
</evidence>
<dbReference type="PANTHER" id="PTHR11071">
    <property type="entry name" value="PEPTIDYL-PROLYL CIS-TRANS ISOMERASE"/>
    <property type="match status" value="1"/>
</dbReference>
<dbReference type="Gene3D" id="2.40.100.10">
    <property type="entry name" value="Cyclophilin-like"/>
    <property type="match status" value="1"/>
</dbReference>
<dbReference type="AlphaFoldDB" id="A0A6A3N1K9"/>
<dbReference type="PANTHER" id="PTHR11071:SF561">
    <property type="entry name" value="PEPTIDYL-PROLYL CIS-TRANS ISOMERASE D-RELATED"/>
    <property type="match status" value="1"/>
</dbReference>
<dbReference type="EMBL" id="QXFU01000415">
    <property type="protein sequence ID" value="KAE9034138.1"/>
    <property type="molecule type" value="Genomic_DNA"/>
</dbReference>
<reference evidence="2 3" key="1">
    <citation type="submission" date="2018-09" db="EMBL/GenBank/DDBJ databases">
        <title>Genomic investigation of the strawberry pathogen Phytophthora fragariae indicates pathogenicity is determined by transcriptional variation in three key races.</title>
        <authorList>
            <person name="Adams T.M."/>
            <person name="Armitage A.D."/>
            <person name="Sobczyk M.K."/>
            <person name="Bates H.J."/>
            <person name="Dunwell J.M."/>
            <person name="Nellist C.F."/>
            <person name="Harrison R.J."/>
        </authorList>
    </citation>
    <scope>NUCLEOTIDE SEQUENCE [LARGE SCALE GENOMIC DNA]</scope>
    <source>
        <strain evidence="2 3">SCRP324</strain>
    </source>
</reference>
<protein>
    <recommendedName>
        <fullName evidence="1">PPIase cyclophilin-type domain-containing protein</fullName>
    </recommendedName>
</protein>
<comment type="caution">
    <text evidence="2">The sequence shown here is derived from an EMBL/GenBank/DDBJ whole genome shotgun (WGS) entry which is preliminary data.</text>
</comment>
<dbReference type="Proteomes" id="UP000435112">
    <property type="component" value="Unassembled WGS sequence"/>
</dbReference>
<dbReference type="Pfam" id="PF00160">
    <property type="entry name" value="Pro_isomerase"/>
    <property type="match status" value="1"/>
</dbReference>
<dbReference type="GO" id="GO:0003755">
    <property type="term" value="F:peptidyl-prolyl cis-trans isomerase activity"/>
    <property type="evidence" value="ECO:0007669"/>
    <property type="project" value="InterPro"/>
</dbReference>
<organism evidence="2 3">
    <name type="scientific">Phytophthora rubi</name>
    <dbReference type="NCBI Taxonomy" id="129364"/>
    <lineage>
        <taxon>Eukaryota</taxon>
        <taxon>Sar</taxon>
        <taxon>Stramenopiles</taxon>
        <taxon>Oomycota</taxon>
        <taxon>Peronosporomycetes</taxon>
        <taxon>Peronosporales</taxon>
        <taxon>Peronosporaceae</taxon>
        <taxon>Phytophthora</taxon>
    </lineage>
</organism>
<dbReference type="PRINTS" id="PR00153">
    <property type="entry name" value="CSAPPISMRASE"/>
</dbReference>
<evidence type="ECO:0000313" key="2">
    <source>
        <dbReference type="EMBL" id="KAE9034138.1"/>
    </source>
</evidence>
<dbReference type="InterPro" id="IPR029000">
    <property type="entry name" value="Cyclophilin-like_dom_sf"/>
</dbReference>
<dbReference type="SUPFAM" id="SSF50891">
    <property type="entry name" value="Cyclophilin-like"/>
    <property type="match status" value="1"/>
</dbReference>
<dbReference type="InterPro" id="IPR002130">
    <property type="entry name" value="Cyclophilin-type_PPIase_dom"/>
</dbReference>